<dbReference type="Pfam" id="PF13458">
    <property type="entry name" value="Peripla_BP_6"/>
    <property type="match status" value="1"/>
</dbReference>
<name>A0ABX7JIP1_9RHOB</name>
<feature type="signal peptide" evidence="4">
    <location>
        <begin position="1"/>
        <end position="30"/>
    </location>
</feature>
<dbReference type="InterPro" id="IPR028081">
    <property type="entry name" value="Leu-bd"/>
</dbReference>
<dbReference type="PANTHER" id="PTHR30483:SF6">
    <property type="entry name" value="PERIPLASMIC BINDING PROTEIN OF ABC TRANSPORTER FOR NATURAL AMINO ACIDS"/>
    <property type="match status" value="1"/>
</dbReference>
<keyword evidence="3" id="KW-0813">Transport</keyword>
<dbReference type="InterPro" id="IPR028082">
    <property type="entry name" value="Peripla_BP_I"/>
</dbReference>
<evidence type="ECO:0000256" key="3">
    <source>
        <dbReference type="ARBA" id="ARBA00022970"/>
    </source>
</evidence>
<comment type="similarity">
    <text evidence="1">Belongs to the leucine-binding protein family.</text>
</comment>
<keyword evidence="7" id="KW-1185">Reference proteome</keyword>
<dbReference type="Gene3D" id="3.40.50.2300">
    <property type="match status" value="2"/>
</dbReference>
<gene>
    <name evidence="6" type="ORF">JWJ88_09075</name>
</gene>
<dbReference type="InterPro" id="IPR051010">
    <property type="entry name" value="BCAA_transport"/>
</dbReference>
<evidence type="ECO:0000256" key="4">
    <source>
        <dbReference type="SAM" id="SignalP"/>
    </source>
</evidence>
<feature type="domain" description="Leucine-binding protein" evidence="5">
    <location>
        <begin position="34"/>
        <end position="372"/>
    </location>
</feature>
<dbReference type="PANTHER" id="PTHR30483">
    <property type="entry name" value="LEUCINE-SPECIFIC-BINDING PROTEIN"/>
    <property type="match status" value="1"/>
</dbReference>
<sequence length="414" mass="44638">MTKLIGRRQLLRTGAAAGFATLAMPALLRAANDPIVFGHLTPRTGFLGPMGEYAVMAVDLAVEEINAAGGIDGRPLQVIKEDSVNPQTATTKAERLVERKDLALILGEISSASALSIAQVTARANKIFINTGANSDTLRGSDCKRTMFHTEAQNVMYVNAEGQYFLQNDLVKGKRWFLLSSDYAFGHDLRKGALAFLERHGGEVAGDELIPTDATDFSSHLLTIRSAKPDLIVVNLAGTSNASFLKQYGEFGLDIPLGGFDYNSSIAWATGAQDFKGTWPCVWTHQVQTEGSQAFAKAFMDKYGKPAENQAYSDYIAVRIAAEAIAKTGGTDTDALVAYLEDPTTEFDILKERKGRFDPATHQLLQEVYAVTALDPSEVTNEWDIFKTSAALPAGDIPLEELIKGAVGGACSFS</sequence>
<dbReference type="RefSeq" id="WP_205293786.1">
    <property type="nucleotide sequence ID" value="NZ_CP070368.1"/>
</dbReference>
<dbReference type="PROSITE" id="PS51318">
    <property type="entry name" value="TAT"/>
    <property type="match status" value="1"/>
</dbReference>
<dbReference type="SUPFAM" id="SSF53822">
    <property type="entry name" value="Periplasmic binding protein-like I"/>
    <property type="match status" value="1"/>
</dbReference>
<evidence type="ECO:0000256" key="2">
    <source>
        <dbReference type="ARBA" id="ARBA00022729"/>
    </source>
</evidence>
<protein>
    <submittedName>
        <fullName evidence="6">ABC transporter substrate-binding protein</fullName>
    </submittedName>
</protein>
<keyword evidence="2 4" id="KW-0732">Signal</keyword>
<evidence type="ECO:0000259" key="5">
    <source>
        <dbReference type="Pfam" id="PF13458"/>
    </source>
</evidence>
<feature type="chain" id="PRO_5046405236" evidence="4">
    <location>
        <begin position="31"/>
        <end position="414"/>
    </location>
</feature>
<dbReference type="InterPro" id="IPR006311">
    <property type="entry name" value="TAT_signal"/>
</dbReference>
<evidence type="ECO:0000313" key="6">
    <source>
        <dbReference type="EMBL" id="QRZ12759.1"/>
    </source>
</evidence>
<dbReference type="Proteomes" id="UP000663629">
    <property type="component" value="Chromosome 1"/>
</dbReference>
<reference evidence="6 7" key="1">
    <citation type="submission" date="2021-02" db="EMBL/GenBank/DDBJ databases">
        <title>Paracoccus methylovroum sp.nov., a new methanol and methylamine utilizing methylotrophic denitrifer.</title>
        <authorList>
            <person name="Timsy T."/>
            <person name="Behrendt U."/>
            <person name="Ulrich A."/>
            <person name="Spanner T."/>
            <person name="Foesel B.U."/>
            <person name="Horn M.A."/>
            <person name="Kolb S."/>
        </authorList>
    </citation>
    <scope>NUCLEOTIDE SEQUENCE [LARGE SCALE GENOMIC DNA]</scope>
    <source>
        <strain evidence="6 7">H4-D09</strain>
    </source>
</reference>
<dbReference type="EMBL" id="CP070368">
    <property type="protein sequence ID" value="QRZ12759.1"/>
    <property type="molecule type" value="Genomic_DNA"/>
</dbReference>
<organism evidence="6 7">
    <name type="scientific">Paracoccus methylovorus</name>
    <dbReference type="NCBI Taxonomy" id="2812658"/>
    <lineage>
        <taxon>Bacteria</taxon>
        <taxon>Pseudomonadati</taxon>
        <taxon>Pseudomonadota</taxon>
        <taxon>Alphaproteobacteria</taxon>
        <taxon>Rhodobacterales</taxon>
        <taxon>Paracoccaceae</taxon>
        <taxon>Paracoccus</taxon>
    </lineage>
</organism>
<proteinExistence type="inferred from homology"/>
<evidence type="ECO:0000313" key="7">
    <source>
        <dbReference type="Proteomes" id="UP000663629"/>
    </source>
</evidence>
<accession>A0ABX7JIP1</accession>
<keyword evidence="3" id="KW-0029">Amino-acid transport</keyword>
<evidence type="ECO:0000256" key="1">
    <source>
        <dbReference type="ARBA" id="ARBA00010062"/>
    </source>
</evidence>